<reference evidence="1 2" key="1">
    <citation type="submission" date="2024-07" db="EMBL/GenBank/DDBJ databases">
        <title>Section-level genome sequencing and comparative genomics of Aspergillus sections Usti and Cavernicolus.</title>
        <authorList>
            <consortium name="Lawrence Berkeley National Laboratory"/>
            <person name="Nybo J.L."/>
            <person name="Vesth T.C."/>
            <person name="Theobald S."/>
            <person name="Frisvad J.C."/>
            <person name="Larsen T.O."/>
            <person name="Kjaerboelling I."/>
            <person name="Rothschild-Mancinelli K."/>
            <person name="Lyhne E.K."/>
            <person name="Kogle M.E."/>
            <person name="Barry K."/>
            <person name="Clum A."/>
            <person name="Na H."/>
            <person name="Ledsgaard L."/>
            <person name="Lin J."/>
            <person name="Lipzen A."/>
            <person name="Kuo A."/>
            <person name="Riley R."/>
            <person name="Mondo S."/>
            <person name="Labutti K."/>
            <person name="Haridas S."/>
            <person name="Pangalinan J."/>
            <person name="Salamov A.A."/>
            <person name="Simmons B.A."/>
            <person name="Magnuson J.K."/>
            <person name="Chen J."/>
            <person name="Drula E."/>
            <person name="Henrissat B."/>
            <person name="Wiebenga A."/>
            <person name="Lubbers R.J."/>
            <person name="Gomes A.C."/>
            <person name="Makela M.R."/>
            <person name="Stajich J."/>
            <person name="Grigoriev I.V."/>
            <person name="Mortensen U.H."/>
            <person name="De Vries R.P."/>
            <person name="Baker S.E."/>
            <person name="Andersen M.R."/>
        </authorList>
    </citation>
    <scope>NUCLEOTIDE SEQUENCE [LARGE SCALE GENOMIC DNA]</scope>
    <source>
        <strain evidence="1 2">CBS 123904</strain>
    </source>
</reference>
<comment type="caution">
    <text evidence="1">The sequence shown here is derived from an EMBL/GenBank/DDBJ whole genome shotgun (WGS) entry which is preliminary data.</text>
</comment>
<evidence type="ECO:0000313" key="1">
    <source>
        <dbReference type="EMBL" id="KAL2838308.1"/>
    </source>
</evidence>
<sequence>MRSRPSAFVLCFFFRVPFPHPARATLHMRIPIKQTIPCLALSLSHLIFWRFQIRGRVFPL</sequence>
<protein>
    <submittedName>
        <fullName evidence="1">Uncharacterized protein</fullName>
    </submittedName>
</protein>
<accession>A0ABR4JE39</accession>
<gene>
    <name evidence="1" type="ORF">BJY01DRAFT_220143</name>
</gene>
<dbReference type="EMBL" id="JBFXLU010000147">
    <property type="protein sequence ID" value="KAL2838308.1"/>
    <property type="molecule type" value="Genomic_DNA"/>
</dbReference>
<keyword evidence="2" id="KW-1185">Reference proteome</keyword>
<proteinExistence type="predicted"/>
<evidence type="ECO:0000313" key="2">
    <source>
        <dbReference type="Proteomes" id="UP001610446"/>
    </source>
</evidence>
<organism evidence="1 2">
    <name type="scientific">Aspergillus pseudoustus</name>
    <dbReference type="NCBI Taxonomy" id="1810923"/>
    <lineage>
        <taxon>Eukaryota</taxon>
        <taxon>Fungi</taxon>
        <taxon>Dikarya</taxon>
        <taxon>Ascomycota</taxon>
        <taxon>Pezizomycotina</taxon>
        <taxon>Eurotiomycetes</taxon>
        <taxon>Eurotiomycetidae</taxon>
        <taxon>Eurotiales</taxon>
        <taxon>Aspergillaceae</taxon>
        <taxon>Aspergillus</taxon>
        <taxon>Aspergillus subgen. Nidulantes</taxon>
    </lineage>
</organism>
<dbReference type="Proteomes" id="UP001610446">
    <property type="component" value="Unassembled WGS sequence"/>
</dbReference>
<name>A0ABR4JE39_9EURO</name>